<keyword evidence="8" id="KW-1185">Reference proteome</keyword>
<proteinExistence type="inferred from homology"/>
<dbReference type="PANTHER" id="PTHR30290">
    <property type="entry name" value="PERIPLASMIC BINDING COMPONENT OF ABC TRANSPORTER"/>
    <property type="match status" value="1"/>
</dbReference>
<dbReference type="SUPFAM" id="SSF53850">
    <property type="entry name" value="Periplasmic binding protein-like II"/>
    <property type="match status" value="1"/>
</dbReference>
<reference evidence="7 8" key="1">
    <citation type="submission" date="2015-06" db="EMBL/GenBank/DDBJ databases">
        <title>Genome sequence of the organohalide-respiring Dehalogenimonas alkenigignens type strain (IP3-3T).</title>
        <authorList>
            <person name="Key T.A."/>
            <person name="Richmond D.P."/>
            <person name="Bowman K.S."/>
            <person name="Cho Y.-J."/>
            <person name="Chun J."/>
            <person name="da Costa M.S."/>
            <person name="Rainey F.A."/>
            <person name="Moe W.M."/>
        </authorList>
    </citation>
    <scope>NUCLEOTIDE SEQUENCE [LARGE SCALE GENOMIC DNA]</scope>
    <source>
        <strain evidence="7 8">IP3-3</strain>
    </source>
</reference>
<dbReference type="RefSeq" id="WP_144437039.1">
    <property type="nucleotide sequence ID" value="NZ_KQ758903.1"/>
</dbReference>
<sequence length="849" mass="93141">MYRRPRMAGRGFAIVLSLVLALSFLVSPVAAYTPPHSKPGPAADKLIFKAFNVDIAPAALQKGEMDMYIYSLKTLAAQELAKVQGIKMYQAPATSIGLILNPSPALSGQFNPFSVKAIRYAINQVLDRNYIAQQIYQGSALPMYSHLSSGDYDYRVISSMVYEMNLGYQPEQAKTTVTAEMQKAGCTLVSNKWQYQGKPVELKFIVRTEDERRVVGDTIAAELDKLGFTTRIIYQQFAQAINMVYAQDPALLQWHLYTEGWSKGGADKYDSGLINQMYAPWLGNMPGWQEQGFWQYQNATLDDLGKKVYMGTFASTSQRDDLYRQMTKLAMEEAVRLWVVTAVNNFAAKSTMDGVTQDIAAGPRSLLTLRDAYVPNQSTLTIGNQWVWTERSTWNPVGGFGDVYSSDIWRNMVDPPLYSHPFTGLPAAYRASYTVETAGPSSTLAVPADAFRWDADKGKFATVAGATRATSKVTFDYSKYFQSKWHNGQQIEMADLIYAIYQSFDMVYNKNKSAIEFAAATTTKPVLDTFKGFKILDANRIEVYVDYWHFVPDYIASYAVPASLTTPWEILAAMDNIVFDKRQGAYSDTAAARFNVDWLSTVNKSHALRIRTVLSGFKDAGTVPNLIFDTPQTRVSFSSAPARYQASMDFYDSYSHLAISNGPFKLVRFDSAAQYAELDAFRDPGYPFKPGDKYLGAAQLVDIKNVTSGKLEPGKAAEITVELTGTGTLAVDYSLVDPATSKVLKSGQAQGSGTRFTVALSAADTQNLKQGIYYLYLLGSSDAVSQVTERRVDVDMAGGGVITVPGDNGGNSGGGGGGGISPMLIVIPIALLVGGGLVFMILKGAKTKK</sequence>
<keyword evidence="4" id="KW-0472">Membrane</keyword>
<evidence type="ECO:0000256" key="5">
    <source>
        <dbReference type="SAM" id="SignalP"/>
    </source>
</evidence>
<keyword evidence="4" id="KW-0812">Transmembrane</keyword>
<dbReference type="Proteomes" id="UP000053947">
    <property type="component" value="Unassembled WGS sequence"/>
</dbReference>
<evidence type="ECO:0000256" key="1">
    <source>
        <dbReference type="ARBA" id="ARBA00005695"/>
    </source>
</evidence>
<comment type="similarity">
    <text evidence="1">Belongs to the bacterial solute-binding protein 5 family.</text>
</comment>
<feature type="transmembrane region" description="Helical" evidence="4">
    <location>
        <begin position="820"/>
        <end position="842"/>
    </location>
</feature>
<comment type="caution">
    <text evidence="7">The sequence shown here is derived from an EMBL/GenBank/DDBJ whole genome shotgun (WGS) entry which is preliminary data.</text>
</comment>
<feature type="chain" id="PRO_5006902702" evidence="5">
    <location>
        <begin position="32"/>
        <end position="849"/>
    </location>
</feature>
<dbReference type="STRING" id="1217799.DEALK_00620"/>
<evidence type="ECO:0000256" key="2">
    <source>
        <dbReference type="ARBA" id="ARBA00022448"/>
    </source>
</evidence>
<keyword evidence="3 5" id="KW-0732">Signal</keyword>
<dbReference type="OrthoDB" id="48849at2"/>
<dbReference type="EMBL" id="LFDV01000001">
    <property type="protein sequence ID" value="KTB49150.1"/>
    <property type="molecule type" value="Genomic_DNA"/>
</dbReference>
<keyword evidence="4" id="KW-1133">Transmembrane helix</keyword>
<evidence type="ECO:0000313" key="7">
    <source>
        <dbReference type="EMBL" id="KTB49150.1"/>
    </source>
</evidence>
<dbReference type="AlphaFoldDB" id="A0A0W0GKQ9"/>
<dbReference type="InterPro" id="IPR039424">
    <property type="entry name" value="SBP_5"/>
</dbReference>
<gene>
    <name evidence="7" type="ORF">DEALK_00620</name>
</gene>
<evidence type="ECO:0000256" key="3">
    <source>
        <dbReference type="ARBA" id="ARBA00022729"/>
    </source>
</evidence>
<evidence type="ECO:0000259" key="6">
    <source>
        <dbReference type="Pfam" id="PF00496"/>
    </source>
</evidence>
<organism evidence="7 8">
    <name type="scientific">Dehalogenimonas alkenigignens</name>
    <dbReference type="NCBI Taxonomy" id="1217799"/>
    <lineage>
        <taxon>Bacteria</taxon>
        <taxon>Bacillati</taxon>
        <taxon>Chloroflexota</taxon>
        <taxon>Dehalococcoidia</taxon>
        <taxon>Dehalococcoidales</taxon>
        <taxon>Dehalococcoidaceae</taxon>
        <taxon>Dehalogenimonas</taxon>
    </lineage>
</organism>
<keyword evidence="2" id="KW-0813">Transport</keyword>
<evidence type="ECO:0000313" key="8">
    <source>
        <dbReference type="Proteomes" id="UP000053947"/>
    </source>
</evidence>
<dbReference type="Gene3D" id="3.10.105.10">
    <property type="entry name" value="Dipeptide-binding Protein, Domain 3"/>
    <property type="match status" value="1"/>
</dbReference>
<feature type="domain" description="Solute-binding protein family 5" evidence="6">
    <location>
        <begin position="40"/>
        <end position="267"/>
    </location>
</feature>
<evidence type="ECO:0000256" key="4">
    <source>
        <dbReference type="SAM" id="Phobius"/>
    </source>
</evidence>
<dbReference type="InterPro" id="IPR000914">
    <property type="entry name" value="SBP_5_dom"/>
</dbReference>
<dbReference type="Pfam" id="PF00496">
    <property type="entry name" value="SBP_bac_5"/>
    <property type="match status" value="1"/>
</dbReference>
<accession>A0A0W0GKQ9</accession>
<dbReference type="GO" id="GO:0015833">
    <property type="term" value="P:peptide transport"/>
    <property type="evidence" value="ECO:0007669"/>
    <property type="project" value="TreeGrafter"/>
</dbReference>
<protein>
    <submittedName>
        <fullName evidence="7">Putative solute binding protein</fullName>
    </submittedName>
</protein>
<feature type="signal peptide" evidence="5">
    <location>
        <begin position="1"/>
        <end position="31"/>
    </location>
</feature>
<dbReference type="PANTHER" id="PTHR30290:SF9">
    <property type="entry name" value="OLIGOPEPTIDE-BINDING PROTEIN APPA"/>
    <property type="match status" value="1"/>
</dbReference>
<dbReference type="GO" id="GO:1904680">
    <property type="term" value="F:peptide transmembrane transporter activity"/>
    <property type="evidence" value="ECO:0007669"/>
    <property type="project" value="TreeGrafter"/>
</dbReference>
<name>A0A0W0GKQ9_9CHLR</name>